<evidence type="ECO:0000256" key="1">
    <source>
        <dbReference type="SAM" id="MobiDB-lite"/>
    </source>
</evidence>
<feature type="chain" id="PRO_5034016610" evidence="3">
    <location>
        <begin position="24"/>
        <end position="733"/>
    </location>
</feature>
<accession>A0A8B8ATQ9</accession>
<sequence length="733" mass="78136">MKFDVRGLTLFGSLFCIYPIVDAVTKYACVSVNVGIGGSVNAGYGGFGDGDFDINGMSSASASSEEFGMDIGGYGTIQHGLASPGSVPAAVPPNSFSPGISPLAAMQQAGGLSAQNTGGVGTASGLPNTAASLGGASHLMPQDPNAAAAAAASPAGSLGQMPFNPHAPGHPGVFLSGSLSCTDRPGTTILITKLVYGNGGIYTCSAPEQECDIVDYKDQEITPFCDGQIKCVVRTTGKLLPGCKVTSNFVHIEYECINAWSSFNICHDIKTVVREPEVFIMSPSFFQTDSPPSKTCECILKGRYDNRIMAQYVHTDIYQAANQSCTESSVLFESKLSPNQTDVDKKTEVCGRRSLNNYLYRGDLRITFTDVKSGQKSGFLSKLLVPAVGIGIQNEIAIECGAVRLNGEPTPSPDTVNRGMPGPYGPYSPLGPMNPQFQQSPRIPAPPVFEGVQPQTNNWAVPPRAMSSGPMNWGGGPNWGGAPFPHPRFTSGNQNSQSPSSASEPPSAWSRNQDPPAQRLNGHQVHFMGGNIRSTPSPAAAPNPYGITINSATNRAQNPRRSRFQSENIAIETQGATTDKSANNMVGYIIGGIGAVMTAFCALFISIYCSRRRQRILERRASERSETATTDIHGRVKESSVDSASSAEITVHTMHKGHENSAFDGEKEEMHVGSVQFENVDLNDDNYLSLNEVEEGKRRREDCVSSLEAGTLQSLDARSCLVQEDKAIYDNNV</sequence>
<dbReference type="Proteomes" id="UP000694844">
    <property type="component" value="Chromosome 7"/>
</dbReference>
<proteinExistence type="predicted"/>
<dbReference type="KEGG" id="cvn:111104418"/>
<name>A0A8B8ATQ9_CRAVI</name>
<evidence type="ECO:0000256" key="2">
    <source>
        <dbReference type="SAM" id="Phobius"/>
    </source>
</evidence>
<dbReference type="GeneID" id="111104418"/>
<keyword evidence="4" id="KW-1185">Reference proteome</keyword>
<feature type="transmembrane region" description="Helical" evidence="2">
    <location>
        <begin position="585"/>
        <end position="610"/>
    </location>
</feature>
<dbReference type="OrthoDB" id="10030117at2759"/>
<feature type="signal peptide" evidence="3">
    <location>
        <begin position="1"/>
        <end position="23"/>
    </location>
</feature>
<keyword evidence="2" id="KW-1133">Transmembrane helix</keyword>
<dbReference type="RefSeq" id="XP_022294058.1">
    <property type="nucleotide sequence ID" value="XM_022438350.1"/>
</dbReference>
<reference evidence="5" key="1">
    <citation type="submission" date="2025-08" db="UniProtKB">
        <authorList>
            <consortium name="RefSeq"/>
        </authorList>
    </citation>
    <scope>IDENTIFICATION</scope>
    <source>
        <tissue evidence="5">Whole sample</tissue>
    </source>
</reference>
<dbReference type="AlphaFoldDB" id="A0A8B8ATQ9"/>
<evidence type="ECO:0000256" key="3">
    <source>
        <dbReference type="SAM" id="SignalP"/>
    </source>
</evidence>
<dbReference type="PROSITE" id="PS00018">
    <property type="entry name" value="EF_HAND_1"/>
    <property type="match status" value="1"/>
</dbReference>
<organism evidence="4 5">
    <name type="scientific">Crassostrea virginica</name>
    <name type="common">Eastern oyster</name>
    <dbReference type="NCBI Taxonomy" id="6565"/>
    <lineage>
        <taxon>Eukaryota</taxon>
        <taxon>Metazoa</taxon>
        <taxon>Spiralia</taxon>
        <taxon>Lophotrochozoa</taxon>
        <taxon>Mollusca</taxon>
        <taxon>Bivalvia</taxon>
        <taxon>Autobranchia</taxon>
        <taxon>Pteriomorphia</taxon>
        <taxon>Ostreida</taxon>
        <taxon>Ostreoidea</taxon>
        <taxon>Ostreidae</taxon>
        <taxon>Crassostrea</taxon>
    </lineage>
</organism>
<protein>
    <submittedName>
        <fullName evidence="5">Uncharacterized protein LOC111104418</fullName>
    </submittedName>
</protein>
<dbReference type="CDD" id="cd22823">
    <property type="entry name" value="Gal_Rha_Lectin"/>
    <property type="match status" value="1"/>
</dbReference>
<keyword evidence="2" id="KW-0812">Transmembrane</keyword>
<dbReference type="InterPro" id="IPR018247">
    <property type="entry name" value="EF_Hand_1_Ca_BS"/>
</dbReference>
<evidence type="ECO:0000313" key="5">
    <source>
        <dbReference type="RefSeq" id="XP_022294058.1"/>
    </source>
</evidence>
<feature type="region of interest" description="Disordered" evidence="1">
    <location>
        <begin position="467"/>
        <end position="522"/>
    </location>
</feature>
<evidence type="ECO:0000313" key="4">
    <source>
        <dbReference type="Proteomes" id="UP000694844"/>
    </source>
</evidence>
<feature type="compositionally biased region" description="Low complexity" evidence="1">
    <location>
        <begin position="491"/>
        <end position="510"/>
    </location>
</feature>
<dbReference type="InterPro" id="IPR035914">
    <property type="entry name" value="Sperma_CUB_dom_sf"/>
</dbReference>
<dbReference type="Gene3D" id="2.60.120.290">
    <property type="entry name" value="Spermadhesin, CUB domain"/>
    <property type="match status" value="1"/>
</dbReference>
<gene>
    <name evidence="5" type="primary">LOC111104418</name>
</gene>
<keyword evidence="2" id="KW-0472">Membrane</keyword>
<keyword evidence="3" id="KW-0732">Signal</keyword>